<dbReference type="Gene3D" id="3.55.50.30">
    <property type="match status" value="1"/>
</dbReference>
<dbReference type="RefSeq" id="WP_120272105.1">
    <property type="nucleotide sequence ID" value="NZ_RAPN01000001.1"/>
</dbReference>
<dbReference type="PANTHER" id="PTHR30273:SF2">
    <property type="entry name" value="PROTEIN FECR"/>
    <property type="match status" value="1"/>
</dbReference>
<evidence type="ECO:0000256" key="1">
    <source>
        <dbReference type="SAM" id="Phobius"/>
    </source>
</evidence>
<dbReference type="PIRSF" id="PIRSF018266">
    <property type="entry name" value="FecR"/>
    <property type="match status" value="1"/>
</dbReference>
<gene>
    <name evidence="4" type="ORF">BC643_1069</name>
</gene>
<feature type="domain" description="Protein FecR C-terminal" evidence="3">
    <location>
        <begin position="258"/>
        <end position="322"/>
    </location>
</feature>
<keyword evidence="5" id="KW-1185">Reference proteome</keyword>
<dbReference type="GO" id="GO:0016989">
    <property type="term" value="F:sigma factor antagonist activity"/>
    <property type="evidence" value="ECO:0007669"/>
    <property type="project" value="TreeGrafter"/>
</dbReference>
<dbReference type="InterPro" id="IPR032508">
    <property type="entry name" value="FecR_C"/>
</dbReference>
<dbReference type="Pfam" id="PF16344">
    <property type="entry name" value="FecR_C"/>
    <property type="match status" value="1"/>
</dbReference>
<keyword evidence="1" id="KW-0812">Transmembrane</keyword>
<dbReference type="OrthoDB" id="649666at2"/>
<proteinExistence type="predicted"/>
<feature type="domain" description="FecR protein" evidence="2">
    <location>
        <begin position="119"/>
        <end position="213"/>
    </location>
</feature>
<dbReference type="PANTHER" id="PTHR30273">
    <property type="entry name" value="PERIPLASMIC SIGNAL SENSOR AND SIGMA FACTOR ACTIVATOR FECR-RELATED"/>
    <property type="match status" value="1"/>
</dbReference>
<dbReference type="Pfam" id="PF04773">
    <property type="entry name" value="FecR"/>
    <property type="match status" value="1"/>
</dbReference>
<reference evidence="4 5" key="1">
    <citation type="submission" date="2018-09" db="EMBL/GenBank/DDBJ databases">
        <title>Genomic Encyclopedia of Archaeal and Bacterial Type Strains, Phase II (KMG-II): from individual species to whole genera.</title>
        <authorList>
            <person name="Goeker M."/>
        </authorList>
    </citation>
    <scope>NUCLEOTIDE SEQUENCE [LARGE SCALE GENOMIC DNA]</scope>
    <source>
        <strain evidence="4 5">DSM 27148</strain>
    </source>
</reference>
<keyword evidence="1" id="KW-0472">Membrane</keyword>
<dbReference type="Proteomes" id="UP000283387">
    <property type="component" value="Unassembled WGS sequence"/>
</dbReference>
<evidence type="ECO:0000313" key="5">
    <source>
        <dbReference type="Proteomes" id="UP000283387"/>
    </source>
</evidence>
<comment type="caution">
    <text evidence="4">The sequence shown here is derived from an EMBL/GenBank/DDBJ whole genome shotgun (WGS) entry which is preliminary data.</text>
</comment>
<dbReference type="InterPro" id="IPR012373">
    <property type="entry name" value="Ferrdict_sens_TM"/>
</dbReference>
<evidence type="ECO:0000259" key="3">
    <source>
        <dbReference type="Pfam" id="PF16344"/>
    </source>
</evidence>
<dbReference type="Gene3D" id="2.60.120.1440">
    <property type="match status" value="1"/>
</dbReference>
<protein>
    <submittedName>
        <fullName evidence="4">FecR family protein</fullName>
    </submittedName>
</protein>
<sequence>MKDKEQKYEESFRNFESGDYSRSDFKRVNELFESGPESELNDTLHENWQRIPEGASHSPQVKQILQHFDQHIFPVKQTVVKLMLNYYQRIAAILLIPIVLFSIYWFVNDQKPGEVAMATIVSPMGARTSFVLPDGSTGWLNSGSELTYPVEFAEAREVKLNGEAFFHVKHQHGDKFRVRTSGLTVEVLGTQFDVSAYSEAENISVVLKEGSVQILDKQDQATYLMKPDERFQFDKQQNKALISTIDAGEFTSWTMGLLQFKGESLEEVMNKLSRWYNVDIEIRDDQLKSYNFRATFKDEQLGEILKMIALTTPMKYKIEERKQNQNGIYEKMKIVIEKK</sequence>
<keyword evidence="1" id="KW-1133">Transmembrane helix</keyword>
<name>A0A419W5L3_9BACT</name>
<evidence type="ECO:0000313" key="4">
    <source>
        <dbReference type="EMBL" id="RKD90726.1"/>
    </source>
</evidence>
<evidence type="ECO:0000259" key="2">
    <source>
        <dbReference type="Pfam" id="PF04773"/>
    </source>
</evidence>
<dbReference type="AlphaFoldDB" id="A0A419W5L3"/>
<organism evidence="4 5">
    <name type="scientific">Mangrovibacterium diazotrophicum</name>
    <dbReference type="NCBI Taxonomy" id="1261403"/>
    <lineage>
        <taxon>Bacteria</taxon>
        <taxon>Pseudomonadati</taxon>
        <taxon>Bacteroidota</taxon>
        <taxon>Bacteroidia</taxon>
        <taxon>Marinilabiliales</taxon>
        <taxon>Prolixibacteraceae</taxon>
        <taxon>Mangrovibacterium</taxon>
    </lineage>
</organism>
<dbReference type="EMBL" id="RAPN01000001">
    <property type="protein sequence ID" value="RKD90726.1"/>
    <property type="molecule type" value="Genomic_DNA"/>
</dbReference>
<feature type="transmembrane region" description="Helical" evidence="1">
    <location>
        <begin position="86"/>
        <end position="107"/>
    </location>
</feature>
<accession>A0A419W5L3</accession>
<dbReference type="InterPro" id="IPR006860">
    <property type="entry name" value="FecR"/>
</dbReference>